<evidence type="ECO:0000259" key="2">
    <source>
        <dbReference type="PROSITE" id="PS50879"/>
    </source>
</evidence>
<evidence type="ECO:0000313" key="4">
    <source>
        <dbReference type="Proteomes" id="UP001138500"/>
    </source>
</evidence>
<sequence>MAELESEPEPEPIREPEVQIVLEDHFLNILGERKSLVSSVDEQDRDRMVTDPDTLVLYTDGSCSREASGCAVAYHSVIENKWTGIAVPLSPLHAENSGIAELYGTHAAYSIAPRLIRAFRASRLLVLSDSQTVLSWLSKPSLQPRLGVQLMCDIVSRVDALEKTGVELYAGWVKGHSNVVGNVVADSLARYAAKQFNTGAAHGSHMAPPDLARLQSVAKSAGNMPGYVEKRERKARIQAARAAKGLAGGSKGKKVRLEAERAARKADMQTELEAELAELREDRLTTLLEVRRSTRLARFAEPTPGQPAPTPPAPTPPAPVQQLALPDVLHLDLPFILPSFTPINQPVQAGSTQDNPIVLD</sequence>
<comment type="caution">
    <text evidence="3">The sequence shown here is derived from an EMBL/GenBank/DDBJ whole genome shotgun (WGS) entry which is preliminary data.</text>
</comment>
<gene>
    <name evidence="3" type="ORF">Tdes44962_MAKER01909</name>
</gene>
<dbReference type="CDD" id="cd09276">
    <property type="entry name" value="Rnase_HI_RT_non_LTR"/>
    <property type="match status" value="1"/>
</dbReference>
<dbReference type="OrthoDB" id="4729724at2759"/>
<dbReference type="GO" id="GO:0003676">
    <property type="term" value="F:nucleic acid binding"/>
    <property type="evidence" value="ECO:0007669"/>
    <property type="project" value="InterPro"/>
</dbReference>
<dbReference type="AlphaFoldDB" id="A0A9W7W4W9"/>
<evidence type="ECO:0000256" key="1">
    <source>
        <dbReference type="SAM" id="MobiDB-lite"/>
    </source>
</evidence>
<dbReference type="Pfam" id="PF00075">
    <property type="entry name" value="RNase_H"/>
    <property type="match status" value="1"/>
</dbReference>
<reference evidence="3 4" key="1">
    <citation type="journal article" date="2018" name="IMA Fungus">
        <title>IMA Genome-F 10: Nine draft genome sequences of Claviceps purpurea s.lat., including C. arundinis, C. humidiphila, and C. cf. spartinae, pseudomolecules for the pitch canker pathogen Fusarium circinatum, draft genome of Davidsoniella eucalypti, Grosmannia galeiformis, Quambalaria eucalypti, and Teratosphaeria destructans.</title>
        <authorList>
            <person name="Wingfield B.D."/>
            <person name="Liu M."/>
            <person name="Nguyen H.D."/>
            <person name="Lane F.A."/>
            <person name="Morgan S.W."/>
            <person name="De Vos L."/>
            <person name="Wilken P.M."/>
            <person name="Duong T.A."/>
            <person name="Aylward J."/>
            <person name="Coetzee M.P."/>
            <person name="Dadej K."/>
            <person name="De Beer Z.W."/>
            <person name="Findlay W."/>
            <person name="Havenga M."/>
            <person name="Kolarik M."/>
            <person name="Menzies J.G."/>
            <person name="Naidoo K."/>
            <person name="Pochopski O."/>
            <person name="Shoukouhi P."/>
            <person name="Santana Q.C."/>
            <person name="Seifert K.A."/>
            <person name="Soal N."/>
            <person name="Steenkamp E.T."/>
            <person name="Tatham C.T."/>
            <person name="van der Nest M.A."/>
            <person name="Wingfield M.J."/>
        </authorList>
    </citation>
    <scope>NUCLEOTIDE SEQUENCE [LARGE SCALE GENOMIC DNA]</scope>
    <source>
        <strain evidence="3">CMW44962</strain>
    </source>
</reference>
<feature type="domain" description="RNase H type-1" evidence="2">
    <location>
        <begin position="51"/>
        <end position="194"/>
    </location>
</feature>
<dbReference type="GO" id="GO:0004523">
    <property type="term" value="F:RNA-DNA hybrid ribonuclease activity"/>
    <property type="evidence" value="ECO:0007669"/>
    <property type="project" value="InterPro"/>
</dbReference>
<dbReference type="Gene3D" id="3.30.420.10">
    <property type="entry name" value="Ribonuclease H-like superfamily/Ribonuclease H"/>
    <property type="match status" value="1"/>
</dbReference>
<dbReference type="PROSITE" id="PS50879">
    <property type="entry name" value="RNASE_H_1"/>
    <property type="match status" value="1"/>
</dbReference>
<evidence type="ECO:0000313" key="3">
    <source>
        <dbReference type="EMBL" id="KAH9835990.1"/>
    </source>
</evidence>
<dbReference type="InterPro" id="IPR036397">
    <property type="entry name" value="RNaseH_sf"/>
</dbReference>
<reference evidence="3 4" key="2">
    <citation type="journal article" date="2021" name="Curr. Genet.">
        <title>Genetic response to nitrogen starvation in the aggressive Eucalyptus foliar pathogen Teratosphaeria destructans.</title>
        <authorList>
            <person name="Havenga M."/>
            <person name="Wingfield B.D."/>
            <person name="Wingfield M.J."/>
            <person name="Dreyer L.L."/>
            <person name="Roets F."/>
            <person name="Aylward J."/>
        </authorList>
    </citation>
    <scope>NUCLEOTIDE SEQUENCE [LARGE SCALE GENOMIC DNA]</scope>
    <source>
        <strain evidence="3">CMW44962</strain>
    </source>
</reference>
<name>A0A9W7W4W9_9PEZI</name>
<dbReference type="EMBL" id="RIBY02000890">
    <property type="protein sequence ID" value="KAH9835990.1"/>
    <property type="molecule type" value="Genomic_DNA"/>
</dbReference>
<dbReference type="SUPFAM" id="SSF53098">
    <property type="entry name" value="Ribonuclease H-like"/>
    <property type="match status" value="1"/>
</dbReference>
<keyword evidence="4" id="KW-1185">Reference proteome</keyword>
<feature type="compositionally biased region" description="Pro residues" evidence="1">
    <location>
        <begin position="304"/>
        <end position="318"/>
    </location>
</feature>
<dbReference type="InterPro" id="IPR012337">
    <property type="entry name" value="RNaseH-like_sf"/>
</dbReference>
<feature type="region of interest" description="Disordered" evidence="1">
    <location>
        <begin position="295"/>
        <end position="318"/>
    </location>
</feature>
<proteinExistence type="predicted"/>
<dbReference type="Proteomes" id="UP001138500">
    <property type="component" value="Unassembled WGS sequence"/>
</dbReference>
<protein>
    <submittedName>
        <fullName evidence="3">RNase H</fullName>
    </submittedName>
</protein>
<dbReference type="InterPro" id="IPR002156">
    <property type="entry name" value="RNaseH_domain"/>
</dbReference>
<organism evidence="3 4">
    <name type="scientific">Teratosphaeria destructans</name>
    <dbReference type="NCBI Taxonomy" id="418781"/>
    <lineage>
        <taxon>Eukaryota</taxon>
        <taxon>Fungi</taxon>
        <taxon>Dikarya</taxon>
        <taxon>Ascomycota</taxon>
        <taxon>Pezizomycotina</taxon>
        <taxon>Dothideomycetes</taxon>
        <taxon>Dothideomycetidae</taxon>
        <taxon>Mycosphaerellales</taxon>
        <taxon>Teratosphaeriaceae</taxon>
        <taxon>Teratosphaeria</taxon>
    </lineage>
</organism>
<accession>A0A9W7W4W9</accession>